<dbReference type="InterPro" id="IPR000709">
    <property type="entry name" value="Leu_Ile_Val-bd"/>
</dbReference>
<dbReference type="Proteomes" id="UP000177907">
    <property type="component" value="Unassembled WGS sequence"/>
</dbReference>
<dbReference type="InterPro" id="IPR028081">
    <property type="entry name" value="Leu-bd"/>
</dbReference>
<accession>A0A1F6NWW2</accession>
<feature type="signal peptide" evidence="5">
    <location>
        <begin position="1"/>
        <end position="25"/>
    </location>
</feature>
<evidence type="ECO:0000259" key="6">
    <source>
        <dbReference type="Pfam" id="PF13458"/>
    </source>
</evidence>
<protein>
    <recommendedName>
        <fullName evidence="6">Leucine-binding protein domain-containing protein</fullName>
    </recommendedName>
</protein>
<keyword evidence="4" id="KW-0029">Amino-acid transport</keyword>
<evidence type="ECO:0000256" key="3">
    <source>
        <dbReference type="ARBA" id="ARBA00022729"/>
    </source>
</evidence>
<dbReference type="AlphaFoldDB" id="A0A1F6NWW2"/>
<dbReference type="Pfam" id="PF13458">
    <property type="entry name" value="Peripla_BP_6"/>
    <property type="match status" value="1"/>
</dbReference>
<evidence type="ECO:0000256" key="5">
    <source>
        <dbReference type="SAM" id="SignalP"/>
    </source>
</evidence>
<dbReference type="GO" id="GO:0006865">
    <property type="term" value="P:amino acid transport"/>
    <property type="evidence" value="ECO:0007669"/>
    <property type="project" value="UniProtKB-KW"/>
</dbReference>
<comment type="similarity">
    <text evidence="1">Belongs to the leucine-binding protein family.</text>
</comment>
<feature type="chain" id="PRO_5009525872" description="Leucine-binding protein domain-containing protein" evidence="5">
    <location>
        <begin position="26"/>
        <end position="375"/>
    </location>
</feature>
<dbReference type="SUPFAM" id="SSF53822">
    <property type="entry name" value="Periplasmic binding protein-like I"/>
    <property type="match status" value="1"/>
</dbReference>
<organism evidence="7 8">
    <name type="scientific">Candidatus Magasanikbacteria bacterium RIFOXYC2_FULL_42_28</name>
    <dbReference type="NCBI Taxonomy" id="1798704"/>
    <lineage>
        <taxon>Bacteria</taxon>
        <taxon>Candidatus Magasanikiibacteriota</taxon>
    </lineage>
</organism>
<evidence type="ECO:0000313" key="8">
    <source>
        <dbReference type="Proteomes" id="UP000177907"/>
    </source>
</evidence>
<dbReference type="PANTHER" id="PTHR30483">
    <property type="entry name" value="LEUCINE-SPECIFIC-BINDING PROTEIN"/>
    <property type="match status" value="1"/>
</dbReference>
<dbReference type="InterPro" id="IPR028082">
    <property type="entry name" value="Peripla_BP_I"/>
</dbReference>
<proteinExistence type="inferred from homology"/>
<evidence type="ECO:0000256" key="4">
    <source>
        <dbReference type="ARBA" id="ARBA00022970"/>
    </source>
</evidence>
<gene>
    <name evidence="7" type="ORF">A3J93_04950</name>
</gene>
<comment type="caution">
    <text evidence="7">The sequence shown here is derived from an EMBL/GenBank/DDBJ whole genome shotgun (WGS) entry which is preliminary data.</text>
</comment>
<evidence type="ECO:0000313" key="7">
    <source>
        <dbReference type="EMBL" id="OGH88371.1"/>
    </source>
</evidence>
<keyword evidence="2" id="KW-0813">Transport</keyword>
<reference evidence="7 8" key="1">
    <citation type="journal article" date="2016" name="Nat. Commun.">
        <title>Thousands of microbial genomes shed light on interconnected biogeochemical processes in an aquifer system.</title>
        <authorList>
            <person name="Anantharaman K."/>
            <person name="Brown C.T."/>
            <person name="Hug L.A."/>
            <person name="Sharon I."/>
            <person name="Castelle C.J."/>
            <person name="Probst A.J."/>
            <person name="Thomas B.C."/>
            <person name="Singh A."/>
            <person name="Wilkins M.J."/>
            <person name="Karaoz U."/>
            <person name="Brodie E.L."/>
            <person name="Williams K.H."/>
            <person name="Hubbard S.S."/>
            <person name="Banfield J.F."/>
        </authorList>
    </citation>
    <scope>NUCLEOTIDE SEQUENCE [LARGE SCALE GENOMIC DNA]</scope>
</reference>
<sequence length="375" mass="39905">MQSKLKVLGASGLALLILAGGGCAAKQSVTETPKDTSPIKIGWMGPLTGDVATVGEMTKKATTMAVKEINDTGGIDGLPLEVVYEDSACDAKTGSNAGNKLINVEKVTAIVGELCSGPLLAIAPVAEQNHTVLIGAGTTAPAITDAGDYIFRVVPSDSYQGKYAANYVYNTMGKRKAAVLFAKADYTEGLATVFTSEFKKLGGEVVLTDSFLQTDRDLRTQLTKVKDSGADMLYFPTYTEAGVAGVKQAQEMGLNTQIFGSETVDDPKFYGAQGAEGIVYTKPTSYTNEEFKTKFLTATDQKELPVYVTQSYDAMKIVAEALKQSGNDSAKLKNALYQIKNYDGVSGKIGFDQNGDLTTANYEVYKVVNGEPVKQ</sequence>
<dbReference type="CDD" id="cd19984">
    <property type="entry name" value="PBP1_ABC_ligand_binding-like"/>
    <property type="match status" value="1"/>
</dbReference>
<keyword evidence="3 5" id="KW-0732">Signal</keyword>
<dbReference type="PROSITE" id="PS51257">
    <property type="entry name" value="PROKAR_LIPOPROTEIN"/>
    <property type="match status" value="1"/>
</dbReference>
<dbReference type="InterPro" id="IPR051010">
    <property type="entry name" value="BCAA_transport"/>
</dbReference>
<evidence type="ECO:0000256" key="2">
    <source>
        <dbReference type="ARBA" id="ARBA00022448"/>
    </source>
</evidence>
<dbReference type="EMBL" id="MFQZ01000003">
    <property type="protein sequence ID" value="OGH88371.1"/>
    <property type="molecule type" value="Genomic_DNA"/>
</dbReference>
<dbReference type="PANTHER" id="PTHR30483:SF6">
    <property type="entry name" value="PERIPLASMIC BINDING PROTEIN OF ABC TRANSPORTER FOR NATURAL AMINO ACIDS"/>
    <property type="match status" value="1"/>
</dbReference>
<dbReference type="STRING" id="1798704.A3J93_04950"/>
<evidence type="ECO:0000256" key="1">
    <source>
        <dbReference type="ARBA" id="ARBA00010062"/>
    </source>
</evidence>
<dbReference type="Gene3D" id="3.40.50.2300">
    <property type="match status" value="2"/>
</dbReference>
<feature type="domain" description="Leucine-binding protein" evidence="6">
    <location>
        <begin position="38"/>
        <end position="370"/>
    </location>
</feature>
<name>A0A1F6NWW2_9BACT</name>
<dbReference type="PRINTS" id="PR00337">
    <property type="entry name" value="LEUILEVALBP"/>
</dbReference>